<organism evidence="2 3">
    <name type="scientific">Diaphorina citri</name>
    <name type="common">Asian citrus psyllid</name>
    <dbReference type="NCBI Taxonomy" id="121845"/>
    <lineage>
        <taxon>Eukaryota</taxon>
        <taxon>Metazoa</taxon>
        <taxon>Ecdysozoa</taxon>
        <taxon>Arthropoda</taxon>
        <taxon>Hexapoda</taxon>
        <taxon>Insecta</taxon>
        <taxon>Pterygota</taxon>
        <taxon>Neoptera</taxon>
        <taxon>Paraneoptera</taxon>
        <taxon>Hemiptera</taxon>
        <taxon>Sternorrhyncha</taxon>
        <taxon>Psylloidea</taxon>
        <taxon>Psyllidae</taxon>
        <taxon>Diaphorininae</taxon>
        <taxon>Diaphorina</taxon>
    </lineage>
</organism>
<protein>
    <submittedName>
        <fullName evidence="3">Uncharacterized protein LOC103512761</fullName>
    </submittedName>
</protein>
<feature type="compositionally biased region" description="Basic and acidic residues" evidence="1">
    <location>
        <begin position="164"/>
        <end position="175"/>
    </location>
</feature>
<sequence>MKEHFNEIVNYLKTKIRDINEQLLYLTEDKWDTENDILKLYQQHKQMKTKQKLETLDKDVANLKGLIERKRPREFRYKRSPLERKPLKFHDLVFNFDRNKSVEMDDIERKFATGVYLKGKKPEGEKGNFKEQLEKWQKEQEERDRLKAAANETTSGNGTTYLRLRRDATPPREETTPPIGESSANHRETMSSETTPTSEPTRATLPDFVDNFGGGTEDKYDQFVNVRHMPDGRDPAKFTVRKRKFNPHPSAEYFVDKVDNWVSWAKQEATRLANTPTTSPLSTLDYYYSKASISRFFSLNPRYLQSTDEDGLNKWGGRQILPRSQEDFTFDIRSWPPALNTEASEEIRSFQTWRDAVDWTRVPSNRPSTHPYVSVEIEQCLNKIFKCVSCKTYETKDLTRYVDHLYEHFLRNSLMIPSFEEILTELRRRETVTGSETWRREF</sequence>
<dbReference type="PaxDb" id="121845-A0A3Q0J0I3"/>
<feature type="compositionally biased region" description="Basic and acidic residues" evidence="1">
    <location>
        <begin position="138"/>
        <end position="147"/>
    </location>
</feature>
<evidence type="ECO:0000313" key="3">
    <source>
        <dbReference type="RefSeq" id="XP_026681951.1"/>
    </source>
</evidence>
<evidence type="ECO:0000256" key="1">
    <source>
        <dbReference type="SAM" id="MobiDB-lite"/>
    </source>
</evidence>
<dbReference type="GeneID" id="103512761"/>
<dbReference type="AlphaFoldDB" id="A0A3Q0J0I3"/>
<dbReference type="KEGG" id="dci:103512761"/>
<feature type="compositionally biased region" description="Polar residues" evidence="1">
    <location>
        <begin position="151"/>
        <end position="160"/>
    </location>
</feature>
<reference evidence="3" key="1">
    <citation type="submission" date="2025-08" db="UniProtKB">
        <authorList>
            <consortium name="RefSeq"/>
        </authorList>
    </citation>
    <scope>IDENTIFICATION</scope>
</reference>
<name>A0A3Q0J0I3_DIACI</name>
<evidence type="ECO:0000313" key="2">
    <source>
        <dbReference type="Proteomes" id="UP000079169"/>
    </source>
</evidence>
<proteinExistence type="predicted"/>
<gene>
    <name evidence="3" type="primary">LOC103512761</name>
</gene>
<keyword evidence="2" id="KW-1185">Reference proteome</keyword>
<accession>A0A3Q0J0I3</accession>
<dbReference type="Proteomes" id="UP000079169">
    <property type="component" value="Unplaced"/>
</dbReference>
<feature type="region of interest" description="Disordered" evidence="1">
    <location>
        <begin position="138"/>
        <end position="207"/>
    </location>
</feature>
<dbReference type="RefSeq" id="XP_026681951.1">
    <property type="nucleotide sequence ID" value="XM_026826150.1"/>
</dbReference>
<feature type="compositionally biased region" description="Low complexity" evidence="1">
    <location>
        <begin position="191"/>
        <end position="201"/>
    </location>
</feature>